<keyword evidence="1" id="KW-1185">Reference proteome</keyword>
<gene>
    <name evidence="2" type="ORF">K489DRAFT_304246</name>
</gene>
<dbReference type="Pfam" id="PF26146">
    <property type="entry name" value="PI-PLC_X"/>
    <property type="match status" value="1"/>
</dbReference>
<reference evidence="2" key="3">
    <citation type="submission" date="2025-08" db="UniProtKB">
        <authorList>
            <consortium name="RefSeq"/>
        </authorList>
    </citation>
    <scope>IDENTIFICATION</scope>
    <source>
        <strain evidence="2">CBS 342.82</strain>
    </source>
</reference>
<dbReference type="PANTHER" id="PTHR13593:SF140">
    <property type="entry name" value="PLC-LIKE PHOSPHODIESTERASE"/>
    <property type="match status" value="1"/>
</dbReference>
<dbReference type="GO" id="GO:0006629">
    <property type="term" value="P:lipid metabolic process"/>
    <property type="evidence" value="ECO:0007669"/>
    <property type="project" value="InterPro"/>
</dbReference>
<evidence type="ECO:0000313" key="2">
    <source>
        <dbReference type="RefSeq" id="XP_033457458.1"/>
    </source>
</evidence>
<proteinExistence type="predicted"/>
<evidence type="ECO:0000313" key="1">
    <source>
        <dbReference type="Proteomes" id="UP000504637"/>
    </source>
</evidence>
<dbReference type="SUPFAM" id="SSF51695">
    <property type="entry name" value="PLC-like phosphodiesterases"/>
    <property type="match status" value="1"/>
</dbReference>
<reference evidence="2" key="2">
    <citation type="submission" date="2020-04" db="EMBL/GenBank/DDBJ databases">
        <authorList>
            <consortium name="NCBI Genome Project"/>
        </authorList>
    </citation>
    <scope>NUCLEOTIDE SEQUENCE</scope>
    <source>
        <strain evidence="2">CBS 342.82</strain>
    </source>
</reference>
<name>A0A6J3M0J3_9PEZI</name>
<evidence type="ECO:0008006" key="3">
    <source>
        <dbReference type="Google" id="ProtNLM"/>
    </source>
</evidence>
<dbReference type="GO" id="GO:0008081">
    <property type="term" value="F:phosphoric diester hydrolase activity"/>
    <property type="evidence" value="ECO:0007669"/>
    <property type="project" value="InterPro"/>
</dbReference>
<reference evidence="2" key="1">
    <citation type="submission" date="2020-01" db="EMBL/GenBank/DDBJ databases">
        <authorList>
            <consortium name="DOE Joint Genome Institute"/>
            <person name="Haridas S."/>
            <person name="Albert R."/>
            <person name="Binder M."/>
            <person name="Bloem J."/>
            <person name="Labutti K."/>
            <person name="Salamov A."/>
            <person name="Andreopoulos B."/>
            <person name="Baker S.E."/>
            <person name="Barry K."/>
            <person name="Bills G."/>
            <person name="Bluhm B.H."/>
            <person name="Cannon C."/>
            <person name="Castanera R."/>
            <person name="Culley D.E."/>
            <person name="Daum C."/>
            <person name="Ezra D."/>
            <person name="Gonzalez J.B."/>
            <person name="Henrissat B."/>
            <person name="Kuo A."/>
            <person name="Liang C."/>
            <person name="Lipzen A."/>
            <person name="Lutzoni F."/>
            <person name="Magnuson J."/>
            <person name="Mondo S."/>
            <person name="Nolan M."/>
            <person name="Ohm R."/>
            <person name="Pangilinan J."/>
            <person name="Park H.-J."/>
            <person name="Ramirez L."/>
            <person name="Alfaro M."/>
            <person name="Sun H."/>
            <person name="Tritt A."/>
            <person name="Yoshinaga Y."/>
            <person name="Zwiers L.-H."/>
            <person name="Turgeon B.G."/>
            <person name="Goodwin S.B."/>
            <person name="Spatafora J.W."/>
            <person name="Crous P.W."/>
            <person name="Grigoriev I.V."/>
        </authorList>
    </citation>
    <scope>NUCLEOTIDE SEQUENCE</scope>
    <source>
        <strain evidence="2">CBS 342.82</strain>
    </source>
</reference>
<feature type="non-terminal residue" evidence="2">
    <location>
        <position position="1"/>
    </location>
</feature>
<sequence length="323" mass="35651">SSTANGTASATSSTVQPTNTVPCNGFPEFCNRKYSNISNVCTHNSAYVVKNNAASNQQLPVIDQLYDGVRMIQGGTHYVNDTIYNCHTSCDLLNAGTFQSTLETLANWLSQNRNEVLTLLIANSDFVPVEKYIPALEASGLMPYVYTPEFVPQFREQWPTLGSMIVRNTRLVIFMDYMADQKKYPFILDQYSHIWETPFSPQDPAFPCTPDRPPNLNTTFARENLMYLANHNLNTAIDVAAILGGGNQEPILIPNTAQIANTNSNGTGFGQSGRMIQNCTNIWGRPPTFFVVDYYNIGSPEPGSVLRAVAKANGVEYQRGCCG</sequence>
<protein>
    <recommendedName>
        <fullName evidence="3">PLC-like phosphodiesterase</fullName>
    </recommendedName>
</protein>
<dbReference type="InterPro" id="IPR017946">
    <property type="entry name" value="PLC-like_Pdiesterase_TIM-brl"/>
</dbReference>
<dbReference type="InterPro" id="IPR051057">
    <property type="entry name" value="PI-PLC_domain"/>
</dbReference>
<accession>A0A6J3M0J3</accession>
<dbReference type="RefSeq" id="XP_033457458.1">
    <property type="nucleotide sequence ID" value="XM_033600506.1"/>
</dbReference>
<dbReference type="OrthoDB" id="7984201at2759"/>
<dbReference type="PANTHER" id="PTHR13593">
    <property type="match status" value="1"/>
</dbReference>
<dbReference type="AlphaFoldDB" id="A0A6J3M0J3"/>
<dbReference type="Gene3D" id="3.20.20.190">
    <property type="entry name" value="Phosphatidylinositol (PI) phosphodiesterase"/>
    <property type="match status" value="1"/>
</dbReference>
<dbReference type="Proteomes" id="UP000504637">
    <property type="component" value="Unplaced"/>
</dbReference>
<feature type="non-terminal residue" evidence="2">
    <location>
        <position position="323"/>
    </location>
</feature>
<dbReference type="GeneID" id="54358306"/>
<organism evidence="2">
    <name type="scientific">Dissoconium aciculare CBS 342.82</name>
    <dbReference type="NCBI Taxonomy" id="1314786"/>
    <lineage>
        <taxon>Eukaryota</taxon>
        <taxon>Fungi</taxon>
        <taxon>Dikarya</taxon>
        <taxon>Ascomycota</taxon>
        <taxon>Pezizomycotina</taxon>
        <taxon>Dothideomycetes</taxon>
        <taxon>Dothideomycetidae</taxon>
        <taxon>Mycosphaerellales</taxon>
        <taxon>Dissoconiaceae</taxon>
        <taxon>Dissoconium</taxon>
    </lineage>
</organism>